<feature type="compositionally biased region" description="Polar residues" evidence="1">
    <location>
        <begin position="370"/>
        <end position="392"/>
    </location>
</feature>
<dbReference type="EMBL" id="GG662441">
    <property type="protein sequence ID" value="EAS04800.1"/>
    <property type="molecule type" value="Genomic_DNA"/>
</dbReference>
<organism evidence="2 3">
    <name type="scientific">Tetrahymena thermophila (strain SB210)</name>
    <dbReference type="NCBI Taxonomy" id="312017"/>
    <lineage>
        <taxon>Eukaryota</taxon>
        <taxon>Sar</taxon>
        <taxon>Alveolata</taxon>
        <taxon>Ciliophora</taxon>
        <taxon>Intramacronucleata</taxon>
        <taxon>Oligohymenophorea</taxon>
        <taxon>Hymenostomatida</taxon>
        <taxon>Tetrahymenina</taxon>
        <taxon>Tetrahymenidae</taxon>
        <taxon>Tetrahymena</taxon>
    </lineage>
</organism>
<keyword evidence="3" id="KW-1185">Reference proteome</keyword>
<dbReference type="HOGENOM" id="CLU_503004_0_0_1"/>
<dbReference type="KEGG" id="tet:TTHERM_00467490"/>
<proteinExistence type="predicted"/>
<reference evidence="3" key="1">
    <citation type="journal article" date="2006" name="PLoS Biol.">
        <title>Macronuclear genome sequence of the ciliate Tetrahymena thermophila, a model eukaryote.</title>
        <authorList>
            <person name="Eisen J.A."/>
            <person name="Coyne R.S."/>
            <person name="Wu M."/>
            <person name="Wu D."/>
            <person name="Thiagarajan M."/>
            <person name="Wortman J.R."/>
            <person name="Badger J.H."/>
            <person name="Ren Q."/>
            <person name="Amedeo P."/>
            <person name="Jones K.M."/>
            <person name="Tallon L.J."/>
            <person name="Delcher A.L."/>
            <person name="Salzberg S.L."/>
            <person name="Silva J.C."/>
            <person name="Haas B.J."/>
            <person name="Majoros W.H."/>
            <person name="Farzad M."/>
            <person name="Carlton J.M."/>
            <person name="Smith R.K. Jr."/>
            <person name="Garg J."/>
            <person name="Pearlman R.E."/>
            <person name="Karrer K.M."/>
            <person name="Sun L."/>
            <person name="Manning G."/>
            <person name="Elde N.C."/>
            <person name="Turkewitz A.P."/>
            <person name="Asai D.J."/>
            <person name="Wilkes D.E."/>
            <person name="Wang Y."/>
            <person name="Cai H."/>
            <person name="Collins K."/>
            <person name="Stewart B.A."/>
            <person name="Lee S.R."/>
            <person name="Wilamowska K."/>
            <person name="Weinberg Z."/>
            <person name="Ruzzo W.L."/>
            <person name="Wloga D."/>
            <person name="Gaertig J."/>
            <person name="Frankel J."/>
            <person name="Tsao C.-C."/>
            <person name="Gorovsky M.A."/>
            <person name="Keeling P.J."/>
            <person name="Waller R.F."/>
            <person name="Patron N.J."/>
            <person name="Cherry J.M."/>
            <person name="Stover N.A."/>
            <person name="Krieger C.J."/>
            <person name="del Toro C."/>
            <person name="Ryder H.F."/>
            <person name="Williamson S.C."/>
            <person name="Barbeau R.A."/>
            <person name="Hamilton E.P."/>
            <person name="Orias E."/>
        </authorList>
    </citation>
    <scope>NUCLEOTIDE SEQUENCE [LARGE SCALE GENOMIC DNA]</scope>
    <source>
        <strain evidence="3">SB210</strain>
    </source>
</reference>
<name>I7MMG3_TETTS</name>
<dbReference type="RefSeq" id="XP_001025045.1">
    <property type="nucleotide sequence ID" value="XM_001025045.2"/>
</dbReference>
<sequence length="542" mass="62518">MSDYELQSYDDESYMNILPKKFMKNKERHASQKNRVILTKQSERNSYVTTQTSMQSPLSTNHTQHAIDNNACGQLNISHTFVRSFYKTNPNTPFRKKSLECYENSGPIAQNHFDYSPYKLIKQTKQDKSNDKNCMNSHKQSISAWQPIKNIQNIEFDSQKNSEKQKKQSLANIQNIEEDELYDQILIQGQNTQSSPKKRQIFKSAFSNLLQQNKNQTNLIVDEKKRIEDLQKGLVIKNLRPKTIFTNAKLVQTQQNCINQSLIQRKSIAITPGKQRILKNNFNNRPASSSKANKKLPYSDLYSNEKQILSFVQGDKMSKSFIVTNSRNETPVRDQMRSTNLSFYTGDFKEQKQLLDLSKSFRSVSRPRTAGSQSRSPKKQIQSTNQTQASPNNVNLLYKRFSQQNSSTLHLELEKDFSFQVLGKSSQIFSSPNHKENQSVKKIDGNIALDQTEQIKELDDKFKEVPTSPSVNNSTAFNSRNILKKHHFVKNVADISLFDKNKKVQMDQFVFESPSPSRRAALRQNVNDNFFTSLNCVEIFNL</sequence>
<gene>
    <name evidence="2" type="ORF">TTHERM_00467490</name>
</gene>
<protein>
    <submittedName>
        <fullName evidence="2">Uncharacterized protein</fullName>
    </submittedName>
</protein>
<dbReference type="AlphaFoldDB" id="I7MMG3"/>
<dbReference type="InParanoid" id="I7MMG3"/>
<feature type="region of interest" description="Disordered" evidence="1">
    <location>
        <begin position="359"/>
        <end position="392"/>
    </location>
</feature>
<dbReference type="GeneID" id="7826159"/>
<dbReference type="Proteomes" id="UP000009168">
    <property type="component" value="Unassembled WGS sequence"/>
</dbReference>
<evidence type="ECO:0000313" key="3">
    <source>
        <dbReference type="Proteomes" id="UP000009168"/>
    </source>
</evidence>
<accession>I7MMG3</accession>
<evidence type="ECO:0000256" key="1">
    <source>
        <dbReference type="SAM" id="MobiDB-lite"/>
    </source>
</evidence>
<evidence type="ECO:0000313" key="2">
    <source>
        <dbReference type="EMBL" id="EAS04800.1"/>
    </source>
</evidence>